<name>A0A0V1MNH3_9BILA</name>
<evidence type="ECO:0000313" key="3">
    <source>
        <dbReference type="Proteomes" id="UP000054843"/>
    </source>
</evidence>
<gene>
    <name evidence="2" type="ORF">T10_10407</name>
</gene>
<protein>
    <submittedName>
        <fullName evidence="2">Uncharacterized protein</fullName>
    </submittedName>
</protein>
<accession>A0A0V1MNH3</accession>
<comment type="caution">
    <text evidence="2">The sequence shown here is derived from an EMBL/GenBank/DDBJ whole genome shotgun (WGS) entry which is preliminary data.</text>
</comment>
<organism evidence="2 3">
    <name type="scientific">Trichinella papuae</name>
    <dbReference type="NCBI Taxonomy" id="268474"/>
    <lineage>
        <taxon>Eukaryota</taxon>
        <taxon>Metazoa</taxon>
        <taxon>Ecdysozoa</taxon>
        <taxon>Nematoda</taxon>
        <taxon>Enoplea</taxon>
        <taxon>Dorylaimia</taxon>
        <taxon>Trichinellida</taxon>
        <taxon>Trichinellidae</taxon>
        <taxon>Trichinella</taxon>
    </lineage>
</organism>
<dbReference type="AlphaFoldDB" id="A0A0V1MNH3"/>
<sequence length="59" mass="6923">MRLNYSMDFNPNSFFLHKLFLQPLPLNIQMILIANTYSNIGHSGDRAQPLEQRTEDLEE</sequence>
<evidence type="ECO:0000256" key="1">
    <source>
        <dbReference type="SAM" id="MobiDB-lite"/>
    </source>
</evidence>
<dbReference type="Proteomes" id="UP000054843">
    <property type="component" value="Unassembled WGS sequence"/>
</dbReference>
<evidence type="ECO:0000313" key="2">
    <source>
        <dbReference type="EMBL" id="KRZ73377.1"/>
    </source>
</evidence>
<keyword evidence="3" id="KW-1185">Reference proteome</keyword>
<feature type="region of interest" description="Disordered" evidence="1">
    <location>
        <begin position="40"/>
        <end position="59"/>
    </location>
</feature>
<dbReference type="EMBL" id="JYDO01000064">
    <property type="protein sequence ID" value="KRZ73377.1"/>
    <property type="molecule type" value="Genomic_DNA"/>
</dbReference>
<reference evidence="2 3" key="1">
    <citation type="submission" date="2015-01" db="EMBL/GenBank/DDBJ databases">
        <title>Evolution of Trichinella species and genotypes.</title>
        <authorList>
            <person name="Korhonen P.K."/>
            <person name="Edoardo P."/>
            <person name="Giuseppe L.R."/>
            <person name="Gasser R.B."/>
        </authorList>
    </citation>
    <scope>NUCLEOTIDE SEQUENCE [LARGE SCALE GENOMIC DNA]</scope>
    <source>
        <strain evidence="2">ISS1980</strain>
    </source>
</reference>
<proteinExistence type="predicted"/>